<dbReference type="InterPro" id="IPR005467">
    <property type="entry name" value="His_kinase_dom"/>
</dbReference>
<dbReference type="CDD" id="cd00082">
    <property type="entry name" value="HisKA"/>
    <property type="match status" value="1"/>
</dbReference>
<dbReference type="GO" id="GO:0000155">
    <property type="term" value="F:phosphorelay sensor kinase activity"/>
    <property type="evidence" value="ECO:0007669"/>
    <property type="project" value="InterPro"/>
</dbReference>
<dbReference type="Pfam" id="PF00512">
    <property type="entry name" value="HisKA"/>
    <property type="match status" value="1"/>
</dbReference>
<keyword evidence="8" id="KW-0749">Sporulation</keyword>
<dbReference type="PANTHER" id="PTHR43065">
    <property type="entry name" value="SENSOR HISTIDINE KINASE"/>
    <property type="match status" value="1"/>
</dbReference>
<evidence type="ECO:0000256" key="1">
    <source>
        <dbReference type="ARBA" id="ARBA00000085"/>
    </source>
</evidence>
<evidence type="ECO:0000256" key="7">
    <source>
        <dbReference type="ARBA" id="ARBA00022840"/>
    </source>
</evidence>
<dbReference type="InterPro" id="IPR003594">
    <property type="entry name" value="HATPase_dom"/>
</dbReference>
<dbReference type="InterPro" id="IPR000014">
    <property type="entry name" value="PAS"/>
</dbReference>
<evidence type="ECO:0000313" key="10">
    <source>
        <dbReference type="EMBL" id="BAU26007.1"/>
    </source>
</evidence>
<keyword evidence="11" id="KW-1185">Reference proteome</keyword>
<evidence type="ECO:0000256" key="6">
    <source>
        <dbReference type="ARBA" id="ARBA00022777"/>
    </source>
</evidence>
<dbReference type="GO" id="GO:0005524">
    <property type="term" value="F:ATP binding"/>
    <property type="evidence" value="ECO:0007669"/>
    <property type="project" value="UniProtKB-KW"/>
</dbReference>
<name>A0A0U5B708_9BACL</name>
<dbReference type="SMART" id="SM00086">
    <property type="entry name" value="PAC"/>
    <property type="match status" value="2"/>
</dbReference>
<sequence>MLRELFIHIAVFISLLFIANYIFSNLNAKKSAKFAYKEGIVYGIMGIVMMQFTITAGPHIFIDMRQLPIMLATLYGTGWQAPIVAGLLVGLFRLMMTDMDLMALIGMGSVLLISVVCLFIGRRLSVRWVAGLLMLVYMAIQNGVIFLFIMKDTELFFRIWINFILIFLSGGILVLYAAEYLRRSNDLLTLLQNAKDQMEAFLLYSADAIMILDQNRNVRQVNRAFETLYGWTEKEIRGGPLPVILPEKEMMMKEVFDRVSGGESVIGLETVAQCKNGHHRYVAITISPIWDEEKQISSFSIVSLDITNRKKQEEALRLSEAKYRYIAENTTDLIVVSKPDGRIEYASPSHQVMIGYSQEEIEEIRGEKRRKLIHPDDLPLLQDTFIHCVEAKQQGEVEFRIHHKTGVWVYLDTRIQPVLDEQGEVESLLIICRDVSERKRTEELLQKSEKLSIIGELAAGIAHEIRNPLTTLKGFIQLLGKDTEHTHYFELMFSELERIEMITNEFLALAKPQVRRFRECDVQQLLTGVTVLLGAQALLNNIEIKTEYTNTPMITCEENQLKQVFINIIKNAMEAMPDGGCVTIKVRMAGERVKISITDSGCGIPAERIARLGEPFYTLKEKGTGLGLMICFKFIKEHGGELLFSSQIGRGTTVDILLPVRHTV</sequence>
<accession>A0A0U5B708</accession>
<dbReference type="CDD" id="cd00130">
    <property type="entry name" value="PAS"/>
    <property type="match status" value="2"/>
</dbReference>
<dbReference type="InterPro" id="IPR001610">
    <property type="entry name" value="PAC"/>
</dbReference>
<dbReference type="InterPro" id="IPR036890">
    <property type="entry name" value="HATPase_C_sf"/>
</dbReference>
<dbReference type="Pfam" id="PF13426">
    <property type="entry name" value="PAS_9"/>
    <property type="match status" value="1"/>
</dbReference>
<protein>
    <recommendedName>
        <fullName evidence="2">histidine kinase</fullName>
        <ecNumber evidence="2">2.7.13.3</ecNumber>
    </recommendedName>
</protein>
<keyword evidence="4 10" id="KW-0808">Transferase</keyword>
<dbReference type="PROSITE" id="PS50113">
    <property type="entry name" value="PAC"/>
    <property type="match status" value="2"/>
</dbReference>
<dbReference type="InterPro" id="IPR000700">
    <property type="entry name" value="PAS-assoc_C"/>
</dbReference>
<evidence type="ECO:0000256" key="9">
    <source>
        <dbReference type="ARBA" id="ARBA00023012"/>
    </source>
</evidence>
<dbReference type="PANTHER" id="PTHR43065:SF34">
    <property type="entry name" value="SPORULATION KINASE A"/>
    <property type="match status" value="1"/>
</dbReference>
<dbReference type="NCBIfam" id="TIGR00229">
    <property type="entry name" value="sensory_box"/>
    <property type="match status" value="2"/>
</dbReference>
<dbReference type="Gene3D" id="3.30.450.20">
    <property type="entry name" value="PAS domain"/>
    <property type="match status" value="2"/>
</dbReference>
<comment type="catalytic activity">
    <reaction evidence="1">
        <text>ATP + protein L-histidine = ADP + protein N-phospho-L-histidine.</text>
        <dbReference type="EC" id="2.7.13.3"/>
    </reaction>
</comment>
<evidence type="ECO:0000313" key="11">
    <source>
        <dbReference type="Proteomes" id="UP000217696"/>
    </source>
</evidence>
<dbReference type="GO" id="GO:0030435">
    <property type="term" value="P:sporulation resulting in formation of a cellular spore"/>
    <property type="evidence" value="ECO:0007669"/>
    <property type="project" value="UniProtKB-KW"/>
</dbReference>
<dbReference type="EC" id="2.7.13.3" evidence="2"/>
<evidence type="ECO:0000256" key="2">
    <source>
        <dbReference type="ARBA" id="ARBA00012438"/>
    </source>
</evidence>
<dbReference type="SMART" id="SM00091">
    <property type="entry name" value="PAS"/>
    <property type="match status" value="2"/>
</dbReference>
<keyword evidence="5" id="KW-0547">Nucleotide-binding</keyword>
<dbReference type="PROSITE" id="PS50109">
    <property type="entry name" value="HIS_KIN"/>
    <property type="match status" value="1"/>
</dbReference>
<proteinExistence type="predicted"/>
<keyword evidence="7" id="KW-0067">ATP-binding</keyword>
<dbReference type="SMART" id="SM00387">
    <property type="entry name" value="HATPase_c"/>
    <property type="match status" value="1"/>
</dbReference>
<dbReference type="InterPro" id="IPR035965">
    <property type="entry name" value="PAS-like_dom_sf"/>
</dbReference>
<gene>
    <name evidence="10" type="primary">kinE_1</name>
    <name evidence="10" type="ORF">CB4_00079</name>
</gene>
<evidence type="ECO:0000256" key="5">
    <source>
        <dbReference type="ARBA" id="ARBA00022741"/>
    </source>
</evidence>
<organism evidence="10 11">
    <name type="scientific">Aneurinibacillus soli</name>
    <dbReference type="NCBI Taxonomy" id="1500254"/>
    <lineage>
        <taxon>Bacteria</taxon>
        <taxon>Bacillati</taxon>
        <taxon>Bacillota</taxon>
        <taxon>Bacilli</taxon>
        <taxon>Bacillales</taxon>
        <taxon>Paenibacillaceae</taxon>
        <taxon>Aneurinibacillus group</taxon>
        <taxon>Aneurinibacillus</taxon>
    </lineage>
</organism>
<dbReference type="InterPro" id="IPR004358">
    <property type="entry name" value="Sig_transdc_His_kin-like_C"/>
</dbReference>
<dbReference type="AlphaFoldDB" id="A0A0U5B708"/>
<dbReference type="Pfam" id="PF08447">
    <property type="entry name" value="PAS_3"/>
    <property type="match status" value="1"/>
</dbReference>
<dbReference type="InterPro" id="IPR036097">
    <property type="entry name" value="HisK_dim/P_sf"/>
</dbReference>
<evidence type="ECO:0000256" key="8">
    <source>
        <dbReference type="ARBA" id="ARBA00022969"/>
    </source>
</evidence>
<dbReference type="SUPFAM" id="SSF55874">
    <property type="entry name" value="ATPase domain of HSP90 chaperone/DNA topoisomerase II/histidine kinase"/>
    <property type="match status" value="1"/>
</dbReference>
<dbReference type="Proteomes" id="UP000217696">
    <property type="component" value="Chromosome"/>
</dbReference>
<keyword evidence="6 10" id="KW-0418">Kinase</keyword>
<dbReference type="Gene3D" id="1.10.287.130">
    <property type="match status" value="1"/>
</dbReference>
<reference evidence="10 11" key="1">
    <citation type="submission" date="2015-12" db="EMBL/GenBank/DDBJ databases">
        <title>Genome sequence of Aneurinibacillus soli.</title>
        <authorList>
            <person name="Lee J.S."/>
            <person name="Lee K.C."/>
            <person name="Kim K.K."/>
            <person name="Lee B.W."/>
        </authorList>
    </citation>
    <scope>NUCLEOTIDE SEQUENCE [LARGE SCALE GENOMIC DNA]</scope>
    <source>
        <strain evidence="10 11">CB4</strain>
    </source>
</reference>
<dbReference type="KEGG" id="asoc:CB4_00079"/>
<dbReference type="InterPro" id="IPR013655">
    <property type="entry name" value="PAS_fold_3"/>
</dbReference>
<dbReference type="FunFam" id="1.10.287.130:FF:000040">
    <property type="entry name" value="PAS domain-containing sensor histidine kinase"/>
    <property type="match status" value="1"/>
</dbReference>
<dbReference type="PRINTS" id="PR00344">
    <property type="entry name" value="BCTRLSENSOR"/>
</dbReference>
<dbReference type="Pfam" id="PF02518">
    <property type="entry name" value="HATPase_c"/>
    <property type="match status" value="1"/>
</dbReference>
<evidence type="ECO:0000256" key="3">
    <source>
        <dbReference type="ARBA" id="ARBA00022553"/>
    </source>
</evidence>
<dbReference type="Gene3D" id="3.30.565.10">
    <property type="entry name" value="Histidine kinase-like ATPase, C-terminal domain"/>
    <property type="match status" value="1"/>
</dbReference>
<dbReference type="EMBL" id="AP017312">
    <property type="protein sequence ID" value="BAU26007.1"/>
    <property type="molecule type" value="Genomic_DNA"/>
</dbReference>
<evidence type="ECO:0000256" key="4">
    <source>
        <dbReference type="ARBA" id="ARBA00022679"/>
    </source>
</evidence>
<keyword evidence="3" id="KW-0597">Phosphoprotein</keyword>
<dbReference type="SUPFAM" id="SSF55785">
    <property type="entry name" value="PYP-like sensor domain (PAS domain)"/>
    <property type="match status" value="2"/>
</dbReference>
<dbReference type="InterPro" id="IPR003661">
    <property type="entry name" value="HisK_dim/P_dom"/>
</dbReference>
<dbReference type="PROSITE" id="PS50112">
    <property type="entry name" value="PAS"/>
    <property type="match status" value="2"/>
</dbReference>
<dbReference type="SMART" id="SM00388">
    <property type="entry name" value="HisKA"/>
    <property type="match status" value="1"/>
</dbReference>
<keyword evidence="9" id="KW-0902">Two-component regulatory system</keyword>
<dbReference type="SUPFAM" id="SSF47384">
    <property type="entry name" value="Homodimeric domain of signal transducing histidine kinase"/>
    <property type="match status" value="1"/>
</dbReference>